<keyword evidence="1" id="KW-0812">Transmembrane</keyword>
<dbReference type="InterPro" id="IPR007730">
    <property type="entry name" value="SPOR-like_dom"/>
</dbReference>
<dbReference type="InterPro" id="IPR036680">
    <property type="entry name" value="SPOR-like_sf"/>
</dbReference>
<dbReference type="Gene3D" id="3.30.70.1070">
    <property type="entry name" value="Sporulation related repeat"/>
    <property type="match status" value="1"/>
</dbReference>
<sequence>MEPDLKDTIKKLEEAKSRQEKIERIIILLSGLLIVIIFSIIGINIYTDREETVSEPEITIISQEVKKTEVTPKETKSVMLPQTPPPQVQKETAVQAKKQTELEKKEEVKEKKKTVKIDKPSSIHGFYIQVGAFSSKKKAERLVKNLRMKNVFIRKEGELYKVMIGSFKNKKEAYNFMKAKNIKGFIRKI</sequence>
<keyword evidence="4" id="KW-1185">Reference proteome</keyword>
<name>A0ABS1GII5_9AQUI</name>
<evidence type="ECO:0000259" key="2">
    <source>
        <dbReference type="PROSITE" id="PS51724"/>
    </source>
</evidence>
<keyword evidence="1" id="KW-0472">Membrane</keyword>
<comment type="caution">
    <text evidence="3">The sequence shown here is derived from an EMBL/GenBank/DDBJ whole genome shotgun (WGS) entry which is preliminary data.</text>
</comment>
<accession>A0ABS1GII5</accession>
<evidence type="ECO:0000313" key="4">
    <source>
        <dbReference type="Proteomes" id="UP000772812"/>
    </source>
</evidence>
<feature type="domain" description="SPOR" evidence="2">
    <location>
        <begin position="120"/>
        <end position="189"/>
    </location>
</feature>
<evidence type="ECO:0000313" key="3">
    <source>
        <dbReference type="EMBL" id="MBK3332724.1"/>
    </source>
</evidence>
<evidence type="ECO:0000256" key="1">
    <source>
        <dbReference type="SAM" id="Phobius"/>
    </source>
</evidence>
<gene>
    <name evidence="3" type="ORF">GWK41_06550</name>
</gene>
<dbReference type="SUPFAM" id="SSF110997">
    <property type="entry name" value="Sporulation related repeat"/>
    <property type="match status" value="1"/>
</dbReference>
<dbReference type="Pfam" id="PF05036">
    <property type="entry name" value="SPOR"/>
    <property type="match status" value="1"/>
</dbReference>
<dbReference type="PANTHER" id="PTHR38687:SF1">
    <property type="entry name" value="CELL DIVISION PROTEIN DEDD"/>
    <property type="match status" value="1"/>
</dbReference>
<proteinExistence type="predicted"/>
<feature type="transmembrane region" description="Helical" evidence="1">
    <location>
        <begin position="25"/>
        <end position="46"/>
    </location>
</feature>
<keyword evidence="1" id="KW-1133">Transmembrane helix</keyword>
<organism evidence="3 4">
    <name type="scientific">Persephonella atlantica</name>
    <dbReference type="NCBI Taxonomy" id="2699429"/>
    <lineage>
        <taxon>Bacteria</taxon>
        <taxon>Pseudomonadati</taxon>
        <taxon>Aquificota</taxon>
        <taxon>Aquificia</taxon>
        <taxon>Aquificales</taxon>
        <taxon>Hydrogenothermaceae</taxon>
        <taxon>Persephonella</taxon>
    </lineage>
</organism>
<dbReference type="InterPro" id="IPR052521">
    <property type="entry name" value="Cell_div_SPOR-domain"/>
</dbReference>
<dbReference type="PANTHER" id="PTHR38687">
    <property type="entry name" value="CELL DIVISION PROTEIN DEDD-RELATED"/>
    <property type="match status" value="1"/>
</dbReference>
<dbReference type="EMBL" id="JAACYA010000002">
    <property type="protein sequence ID" value="MBK3332724.1"/>
    <property type="molecule type" value="Genomic_DNA"/>
</dbReference>
<dbReference type="PROSITE" id="PS51724">
    <property type="entry name" value="SPOR"/>
    <property type="match status" value="1"/>
</dbReference>
<dbReference type="Proteomes" id="UP000772812">
    <property type="component" value="Unassembled WGS sequence"/>
</dbReference>
<dbReference type="RefSeq" id="WP_200674139.1">
    <property type="nucleotide sequence ID" value="NZ_JAACYA010000002.1"/>
</dbReference>
<protein>
    <submittedName>
        <fullName evidence="3">SPOR domain-containing protein</fullName>
    </submittedName>
</protein>
<reference evidence="3 4" key="1">
    <citation type="journal article" date="2021" name="Syst. Appl. Microbiol.">
        <title>Persephonella atlantica sp. nov.: How to adapt to physico-chemical gradients in high temperature hydrothermal habitats.</title>
        <authorList>
            <person name="Francois D.X."/>
            <person name="Godfroy A."/>
            <person name="Mathien C."/>
            <person name="Aube J."/>
            <person name="Cathalot C."/>
            <person name="Lesongeur F."/>
            <person name="L'Haridon S."/>
            <person name="Philippon X."/>
            <person name="Roussel E.G."/>
        </authorList>
    </citation>
    <scope>NUCLEOTIDE SEQUENCE [LARGE SCALE GENOMIC DNA]</scope>
    <source>
        <strain evidence="3 4">MO1340</strain>
    </source>
</reference>